<dbReference type="PROSITE" id="PS00678">
    <property type="entry name" value="WD_REPEATS_1"/>
    <property type="match status" value="1"/>
</dbReference>
<name>G3JSJ5_CORMM</name>
<evidence type="ECO:0000256" key="1">
    <source>
        <dbReference type="ARBA" id="ARBA00009890"/>
    </source>
</evidence>
<dbReference type="eggNOG" id="ENOG502RZG9">
    <property type="taxonomic scope" value="Eukaryota"/>
</dbReference>
<evidence type="ECO:0000256" key="2">
    <source>
        <dbReference type="ARBA" id="ARBA00022574"/>
    </source>
</evidence>
<evidence type="ECO:0000313" key="6">
    <source>
        <dbReference type="EMBL" id="EGX88841.1"/>
    </source>
</evidence>
<feature type="region of interest" description="Disordered" evidence="5">
    <location>
        <begin position="1"/>
        <end position="71"/>
    </location>
</feature>
<dbReference type="InterPro" id="IPR036322">
    <property type="entry name" value="WD40_repeat_dom_sf"/>
</dbReference>
<dbReference type="KEGG" id="cmt:CCM_08887"/>
<dbReference type="GO" id="GO:0031929">
    <property type="term" value="P:TOR signaling"/>
    <property type="evidence" value="ECO:0007669"/>
    <property type="project" value="InterPro"/>
</dbReference>
<keyword evidence="3" id="KW-0677">Repeat</keyword>
<feature type="compositionally biased region" description="Pro residues" evidence="5">
    <location>
        <begin position="885"/>
        <end position="899"/>
    </location>
</feature>
<protein>
    <submittedName>
        <fullName evidence="6">Rik1-associated factor 1</fullName>
    </submittedName>
</protein>
<dbReference type="Gene3D" id="2.130.10.10">
    <property type="entry name" value="YVTN repeat-like/Quinoprotein amine dehydrogenase"/>
    <property type="match status" value="1"/>
</dbReference>
<dbReference type="InterPro" id="IPR037588">
    <property type="entry name" value="MLST8"/>
</dbReference>
<dbReference type="SUPFAM" id="SSF50978">
    <property type="entry name" value="WD40 repeat-like"/>
    <property type="match status" value="1"/>
</dbReference>
<feature type="compositionally biased region" description="Gly residues" evidence="5">
    <location>
        <begin position="13"/>
        <end position="29"/>
    </location>
</feature>
<evidence type="ECO:0000256" key="3">
    <source>
        <dbReference type="ARBA" id="ARBA00022737"/>
    </source>
</evidence>
<dbReference type="AlphaFoldDB" id="G3JSJ5"/>
<dbReference type="GO" id="GO:0031931">
    <property type="term" value="C:TORC1 complex"/>
    <property type="evidence" value="ECO:0007669"/>
    <property type="project" value="InterPro"/>
</dbReference>
<accession>G3JSJ5</accession>
<dbReference type="PANTHER" id="PTHR19842:SF2">
    <property type="entry name" value="WD REPEAT PROTEIN (AFU_ORTHOLOGUE AFUA_5G04300)"/>
    <property type="match status" value="1"/>
</dbReference>
<dbReference type="GO" id="GO:0031932">
    <property type="term" value="C:TORC2 complex"/>
    <property type="evidence" value="ECO:0007669"/>
    <property type="project" value="InterPro"/>
</dbReference>
<dbReference type="GO" id="GO:0032956">
    <property type="term" value="P:regulation of actin cytoskeleton organization"/>
    <property type="evidence" value="ECO:0007669"/>
    <property type="project" value="TreeGrafter"/>
</dbReference>
<dbReference type="PANTHER" id="PTHR19842">
    <property type="entry name" value="G BETA-LIKE PROTEIN GBL"/>
    <property type="match status" value="1"/>
</dbReference>
<dbReference type="OrthoDB" id="10248252at2759"/>
<feature type="compositionally biased region" description="Acidic residues" evidence="5">
    <location>
        <begin position="1062"/>
        <end position="1077"/>
    </location>
</feature>
<dbReference type="RefSeq" id="XP_006674086.1">
    <property type="nucleotide sequence ID" value="XM_006674023.1"/>
</dbReference>
<feature type="compositionally biased region" description="Low complexity" evidence="5">
    <location>
        <begin position="50"/>
        <end position="66"/>
    </location>
</feature>
<feature type="region of interest" description="Disordered" evidence="5">
    <location>
        <begin position="1049"/>
        <end position="1077"/>
    </location>
</feature>
<feature type="region of interest" description="Disordered" evidence="5">
    <location>
        <begin position="984"/>
        <end position="1019"/>
    </location>
</feature>
<reference evidence="6 7" key="1">
    <citation type="journal article" date="2011" name="Genome Biol.">
        <title>Genome sequence of the insect pathogenic fungus Cordyceps militaris, a valued traditional Chinese medicine.</title>
        <authorList>
            <person name="Zheng P."/>
            <person name="Xia Y."/>
            <person name="Xiao G."/>
            <person name="Xiong C."/>
            <person name="Hu X."/>
            <person name="Zhang S."/>
            <person name="Zheng H."/>
            <person name="Huang Y."/>
            <person name="Zhou Y."/>
            <person name="Wang S."/>
            <person name="Zhao G.P."/>
            <person name="Liu X."/>
            <person name="St Leger R.J."/>
            <person name="Wang C."/>
        </authorList>
    </citation>
    <scope>NUCLEOTIDE SEQUENCE [LARGE SCALE GENOMIC DNA]</scope>
    <source>
        <strain evidence="6 7">CM01</strain>
    </source>
</reference>
<evidence type="ECO:0000256" key="5">
    <source>
        <dbReference type="SAM" id="MobiDB-lite"/>
    </source>
</evidence>
<dbReference type="EMBL" id="JH126405">
    <property type="protein sequence ID" value="EGX88841.1"/>
    <property type="molecule type" value="Genomic_DNA"/>
</dbReference>
<evidence type="ECO:0000313" key="7">
    <source>
        <dbReference type="Proteomes" id="UP000001610"/>
    </source>
</evidence>
<evidence type="ECO:0000256" key="4">
    <source>
        <dbReference type="PROSITE-ProRule" id="PRU00221"/>
    </source>
</evidence>
<organism evidence="6 7">
    <name type="scientific">Cordyceps militaris (strain CM01)</name>
    <name type="common">Caterpillar fungus</name>
    <dbReference type="NCBI Taxonomy" id="983644"/>
    <lineage>
        <taxon>Eukaryota</taxon>
        <taxon>Fungi</taxon>
        <taxon>Dikarya</taxon>
        <taxon>Ascomycota</taxon>
        <taxon>Pezizomycotina</taxon>
        <taxon>Sordariomycetes</taxon>
        <taxon>Hypocreomycetidae</taxon>
        <taxon>Hypocreales</taxon>
        <taxon>Cordycipitaceae</taxon>
        <taxon>Cordyceps</taxon>
    </lineage>
</organism>
<dbReference type="VEuPathDB" id="FungiDB:CCM_08887"/>
<feature type="compositionally biased region" description="Low complexity" evidence="5">
    <location>
        <begin position="1"/>
        <end position="12"/>
    </location>
</feature>
<gene>
    <name evidence="6" type="ORF">CCM_08887</name>
</gene>
<dbReference type="InterPro" id="IPR001680">
    <property type="entry name" value="WD40_rpt"/>
</dbReference>
<dbReference type="InterPro" id="IPR015943">
    <property type="entry name" value="WD40/YVTN_repeat-like_dom_sf"/>
</dbReference>
<dbReference type="PROSITE" id="PS50082">
    <property type="entry name" value="WD_REPEATS_2"/>
    <property type="match status" value="1"/>
</dbReference>
<dbReference type="SMART" id="SM00320">
    <property type="entry name" value="WD40"/>
    <property type="match status" value="5"/>
</dbReference>
<sequence length="1077" mass="117937">MLSLMGAQDAGGAAPGHGHGSSSGHGYGGSEKREFRLESTEEPATKKLRTSFQASSSSSPATASSQARRDALREKVRTTLLPHIIRAIQPLSHEFDRDGIAVETASIMAKDMLIRSALTPTGDTLLAQRAVDLVRQLCLSPKYQRGKKSPVDVPVVIKEEQLTLPVMDAVPQAMVTPTTSKMSKGSIATAVTRAPAVPTTIVRHVLPALTVAAPALLPNRLNRALCKSYKPRIKRETSSRATPQWTRLRARPYLSSSDREAIRKGSRLAFAKTKSLRNGPAIYHVDFSAAEIAKIVDELKPFFPGAIPRTSAALQQLCVEYPIPSYLNGKLPGRAEHDIRNFCSDLLAEKAADAGSAKILSLYKQTPQRVEHQREVTVSSLLFARELEGHAGMGRTRRYVNFQSTFKQTREDAMSLAAEFTNCAGDISTMTWVPHQNILCGTTAHSDAHNQQYNKPGNLLLCSISKGVLRAFPDHRIPRPLVAKGENSSLAMRRSQDPWIYSSVVSSDYDKIHGLAYTSSFDKTIKAWKVDEDGGSMEARATFKQNGNVNFVAVANDGSGRVAVASDTTTEAVRIYTMDPDNIAESPYYTISCPRSDADDSDKWAYCPATVQWGRARGTRHLLVVGYSPRSFSGDEQDIPEDKLQTGGIMLWDAQERRQVPVMTATTANVFEVAWHPTVCGFVVGTSPVGLHVDHGVRTQLHVFGQDWAQHPDGAYAELQKLDCFASDINELTIMPNSMQSSYITAACTDGKVYVWDMAQGDKPIHVLEHGSPLEEVRPEDREREDTGVKFTAWGSDLTRLYTGASDGVVKVWNIRNRHKPFVRDLLCAPGPISCGSFSPDYSKLAIGDATGRLFLFSVTKDEKLEEQFTMVLPGTDRCIQRPKPFTPHPEPPPPPPAHADPDAMQLDDPQDAESDVDAATLARRAYLDTQQLTIHSNPVIGAVQGPQYAASGLFLRDAHLDDDPAAPLVTGYERLQLESRHSVLGGAGSSSARRRRSLRRLVPAPATPDEASERRHRDNVAQEFDAAALEDADMQALVRAGALLDLGDEGEDWGFTYEDGPTTEDDSDAYDTETES</sequence>
<feature type="compositionally biased region" description="Basic and acidic residues" evidence="5">
    <location>
        <begin position="30"/>
        <end position="45"/>
    </location>
</feature>
<proteinExistence type="inferred from homology"/>
<comment type="similarity">
    <text evidence="1">Belongs to the WD repeat LST8 family.</text>
</comment>
<feature type="region of interest" description="Disordered" evidence="5">
    <location>
        <begin position="877"/>
        <end position="916"/>
    </location>
</feature>
<dbReference type="HOGENOM" id="CLU_004531_0_0_1"/>
<dbReference type="InParanoid" id="G3JSJ5"/>
<dbReference type="InterPro" id="IPR019775">
    <property type="entry name" value="WD40_repeat_CS"/>
</dbReference>
<dbReference type="Proteomes" id="UP000001610">
    <property type="component" value="Unassembled WGS sequence"/>
</dbReference>
<keyword evidence="7" id="KW-1185">Reference proteome</keyword>
<dbReference type="STRING" id="983644.G3JSJ5"/>
<keyword evidence="2 4" id="KW-0853">WD repeat</keyword>
<dbReference type="OMA" id="NCAGDIA"/>
<dbReference type="GeneID" id="18170892"/>
<feature type="repeat" description="WD" evidence="4">
    <location>
        <begin position="782"/>
        <end position="817"/>
    </location>
</feature>